<reference evidence="4" key="1">
    <citation type="journal article" date="2019" name="Int. J. Syst. Evol. Microbiol.">
        <title>The Global Catalogue of Microorganisms (GCM) 10K type strain sequencing project: providing services to taxonomists for standard genome sequencing and annotation.</title>
        <authorList>
            <consortium name="The Broad Institute Genomics Platform"/>
            <consortium name="The Broad Institute Genome Sequencing Center for Infectious Disease"/>
            <person name="Wu L."/>
            <person name="Ma J."/>
        </authorList>
    </citation>
    <scope>NUCLEOTIDE SEQUENCE [LARGE SCALE GENOMIC DNA]</scope>
    <source>
        <strain evidence="4">JCM 30234</strain>
    </source>
</reference>
<dbReference type="Pfam" id="PF10531">
    <property type="entry name" value="SLBB"/>
    <property type="match status" value="1"/>
</dbReference>
<dbReference type="InterPro" id="IPR019554">
    <property type="entry name" value="Soluble_ligand-bd"/>
</dbReference>
<dbReference type="EMBL" id="JBHTGR010000057">
    <property type="protein sequence ID" value="MFC7748039.1"/>
    <property type="molecule type" value="Genomic_DNA"/>
</dbReference>
<sequence length="185" mass="19954">MIVLIIGLVLLFNHNTGADTAVSDPSLPSEEEGTLTKASEDDVSEEGRVMVDVKGEVDEPGVYEVESDTRVNDVIKMAGGFTEKAEQATVNLAQKVQDEMIVNVPKDGADNAKPASANNKTSQMRINKASQEELEELNGIGPSKAEAIIQYREENGYFKTADDILDVSGIGDKTLESLKDDIQVP</sequence>
<dbReference type="InterPro" id="IPR010994">
    <property type="entry name" value="RuvA_2-like"/>
</dbReference>
<dbReference type="Gene3D" id="3.10.20.600">
    <property type="match status" value="1"/>
</dbReference>
<dbReference type="InterPro" id="IPR004509">
    <property type="entry name" value="Competence_ComEA_HhH"/>
</dbReference>
<keyword evidence="4" id="KW-1185">Reference proteome</keyword>
<dbReference type="NCBIfam" id="TIGR00426">
    <property type="entry name" value="competence protein ComEA helix-hairpin-helix repeat region"/>
    <property type="match status" value="1"/>
</dbReference>
<dbReference type="SMART" id="SM00278">
    <property type="entry name" value="HhH1"/>
    <property type="match status" value="2"/>
</dbReference>
<evidence type="ECO:0000313" key="3">
    <source>
        <dbReference type="EMBL" id="MFC7748039.1"/>
    </source>
</evidence>
<feature type="domain" description="Helix-hairpin-helix DNA-binding motif class 1" evidence="2">
    <location>
        <begin position="132"/>
        <end position="151"/>
    </location>
</feature>
<name>A0ABW2UVW3_9BACI</name>
<dbReference type="SUPFAM" id="SSF142984">
    <property type="entry name" value="Nqo1 middle domain-like"/>
    <property type="match status" value="1"/>
</dbReference>
<accession>A0ABW2UVW3</accession>
<organism evidence="3 4">
    <name type="scientific">Lentibacillus kimchii</name>
    <dbReference type="NCBI Taxonomy" id="1542911"/>
    <lineage>
        <taxon>Bacteria</taxon>
        <taxon>Bacillati</taxon>
        <taxon>Bacillota</taxon>
        <taxon>Bacilli</taxon>
        <taxon>Bacillales</taxon>
        <taxon>Bacillaceae</taxon>
        <taxon>Lentibacillus</taxon>
    </lineage>
</organism>
<dbReference type="PANTHER" id="PTHR21180:SF32">
    <property type="entry name" value="ENDONUCLEASE_EXONUCLEASE_PHOSPHATASE FAMILY DOMAIN-CONTAINING PROTEIN 1"/>
    <property type="match status" value="1"/>
</dbReference>
<dbReference type="PANTHER" id="PTHR21180">
    <property type="entry name" value="ENDONUCLEASE/EXONUCLEASE/PHOSPHATASE FAMILY DOMAIN-CONTAINING PROTEIN 1"/>
    <property type="match status" value="1"/>
</dbReference>
<dbReference type="InterPro" id="IPR051675">
    <property type="entry name" value="Endo/Exo/Phosphatase_dom_1"/>
</dbReference>
<feature type="domain" description="Helix-hairpin-helix DNA-binding motif class 1" evidence="2">
    <location>
        <begin position="162"/>
        <end position="181"/>
    </location>
</feature>
<dbReference type="SUPFAM" id="SSF47781">
    <property type="entry name" value="RuvA domain 2-like"/>
    <property type="match status" value="1"/>
</dbReference>
<dbReference type="RefSeq" id="WP_382360872.1">
    <property type="nucleotide sequence ID" value="NZ_JBHTGR010000057.1"/>
</dbReference>
<feature type="region of interest" description="Disordered" evidence="1">
    <location>
        <begin position="22"/>
        <end position="47"/>
    </location>
</feature>
<gene>
    <name evidence="3" type="ORF">ACFQU8_12660</name>
</gene>
<dbReference type="InterPro" id="IPR003583">
    <property type="entry name" value="Hlx-hairpin-Hlx_DNA-bd_motif"/>
</dbReference>
<evidence type="ECO:0000259" key="2">
    <source>
        <dbReference type="SMART" id="SM00278"/>
    </source>
</evidence>
<dbReference type="Pfam" id="PF12836">
    <property type="entry name" value="HHH_3"/>
    <property type="match status" value="1"/>
</dbReference>
<proteinExistence type="predicted"/>
<comment type="caution">
    <text evidence="3">The sequence shown here is derived from an EMBL/GenBank/DDBJ whole genome shotgun (WGS) entry which is preliminary data.</text>
</comment>
<dbReference type="Gene3D" id="1.10.150.280">
    <property type="entry name" value="AF1531-like domain"/>
    <property type="match status" value="1"/>
</dbReference>
<protein>
    <submittedName>
        <fullName evidence="3">Helix-hairpin-helix domain-containing protein</fullName>
    </submittedName>
</protein>
<evidence type="ECO:0000313" key="4">
    <source>
        <dbReference type="Proteomes" id="UP001596620"/>
    </source>
</evidence>
<evidence type="ECO:0000256" key="1">
    <source>
        <dbReference type="SAM" id="MobiDB-lite"/>
    </source>
</evidence>
<dbReference type="Proteomes" id="UP001596620">
    <property type="component" value="Unassembled WGS sequence"/>
</dbReference>